<dbReference type="AlphaFoldDB" id="A0A2M6WKT6"/>
<reference evidence="2" key="1">
    <citation type="submission" date="2017-09" db="EMBL/GenBank/DDBJ databases">
        <title>Depth-based differentiation of microbial function through sediment-hosted aquifers and enrichment of novel symbionts in the deep terrestrial subsurface.</title>
        <authorList>
            <person name="Probst A.J."/>
            <person name="Ladd B."/>
            <person name="Jarett J.K."/>
            <person name="Geller-Mcgrath D.E."/>
            <person name="Sieber C.M.K."/>
            <person name="Emerson J.B."/>
            <person name="Anantharaman K."/>
            <person name="Thomas B.C."/>
            <person name="Malmstrom R."/>
            <person name="Stieglmeier M."/>
            <person name="Klingl A."/>
            <person name="Woyke T."/>
            <person name="Ryan C.M."/>
            <person name="Banfield J.F."/>
        </authorList>
    </citation>
    <scope>NUCLEOTIDE SEQUENCE [LARGE SCALE GENOMIC DNA]</scope>
</reference>
<organism evidence="1 2">
    <name type="scientific">Candidatus Harrisonbacteria bacterium CG10_big_fil_rev_8_21_14_0_10_38_8</name>
    <dbReference type="NCBI Taxonomy" id="1974582"/>
    <lineage>
        <taxon>Bacteria</taxon>
        <taxon>Candidatus Harrisoniibacteriota</taxon>
    </lineage>
</organism>
<accession>A0A2M6WKT6</accession>
<evidence type="ECO:0000313" key="2">
    <source>
        <dbReference type="Proteomes" id="UP000229112"/>
    </source>
</evidence>
<dbReference type="Proteomes" id="UP000229112">
    <property type="component" value="Unassembled WGS sequence"/>
</dbReference>
<protein>
    <submittedName>
        <fullName evidence="1">Uncharacterized protein</fullName>
    </submittedName>
</protein>
<name>A0A2M6WKT6_9BACT</name>
<comment type="caution">
    <text evidence="1">The sequence shown here is derived from an EMBL/GenBank/DDBJ whole genome shotgun (WGS) entry which is preliminary data.</text>
</comment>
<proteinExistence type="predicted"/>
<evidence type="ECO:0000313" key="1">
    <source>
        <dbReference type="EMBL" id="PIT93418.1"/>
    </source>
</evidence>
<dbReference type="EMBL" id="PFAY01000001">
    <property type="protein sequence ID" value="PIT93418.1"/>
    <property type="molecule type" value="Genomic_DNA"/>
</dbReference>
<sequence>MYKITTNHLISNDILDFLDVYLPTEFDPEKTDNIEEDFDYITTVLGLKIQELKSVYYPLSTEQKRLFINSLKTIIKMHTYLRSQE</sequence>
<gene>
    <name evidence="1" type="ORF">COU06_00050</name>
</gene>